<evidence type="ECO:0000256" key="4">
    <source>
        <dbReference type="ARBA" id="ARBA00012930"/>
    </source>
</evidence>
<evidence type="ECO:0000256" key="2">
    <source>
        <dbReference type="ARBA" id="ARBA00002204"/>
    </source>
</evidence>
<dbReference type="SUPFAM" id="SSF102198">
    <property type="entry name" value="Putative cyclase"/>
    <property type="match status" value="1"/>
</dbReference>
<dbReference type="OrthoDB" id="9796085at2"/>
<dbReference type="Proteomes" id="UP000184251">
    <property type="component" value="Unassembled WGS sequence"/>
</dbReference>
<keyword evidence="7" id="KW-0378">Hydrolase</keyword>
<dbReference type="PANTHER" id="PTHR31118">
    <property type="entry name" value="CYCLASE-LIKE PROTEIN 2"/>
    <property type="match status" value="1"/>
</dbReference>
<dbReference type="GO" id="GO:0046872">
    <property type="term" value="F:metal ion binding"/>
    <property type="evidence" value="ECO:0007669"/>
    <property type="project" value="UniProtKB-KW"/>
</dbReference>
<dbReference type="GO" id="GO:0019441">
    <property type="term" value="P:L-tryptophan catabolic process to kynurenine"/>
    <property type="evidence" value="ECO:0007669"/>
    <property type="project" value="InterPro"/>
</dbReference>
<dbReference type="Pfam" id="PF04199">
    <property type="entry name" value="Cyclase"/>
    <property type="match status" value="1"/>
</dbReference>
<sequence>MKIYDVSMTIDKQMQVYKNKDEKRPLIETTRDFDTSTAMESRISMDMHTGTHLDMPLHFVEGGKTLDDLDLNRVFTKCRVLDFSDIDDKITVKDLEKKDFGDNRFIILKTKNSYTEEFDFKFVYLAEDGAKFLEKKKIEGVGIDALGIERDQPNYGTHKTLLGAGILIIEGLRLKDITEGDYILAALPLKIKGVEAAPLRAVLIDEI</sequence>
<evidence type="ECO:0000256" key="3">
    <source>
        <dbReference type="ARBA" id="ARBA00011738"/>
    </source>
</evidence>
<accession>A0A1M4SAC3</accession>
<evidence type="ECO:0000256" key="11">
    <source>
        <dbReference type="ARBA" id="ARBA00060547"/>
    </source>
</evidence>
<organism evidence="12 13">
    <name type="scientific">Alkalibacter saccharofermentans DSM 14828</name>
    <dbReference type="NCBI Taxonomy" id="1120975"/>
    <lineage>
        <taxon>Bacteria</taxon>
        <taxon>Bacillati</taxon>
        <taxon>Bacillota</taxon>
        <taxon>Clostridia</taxon>
        <taxon>Eubacteriales</taxon>
        <taxon>Eubacteriaceae</taxon>
        <taxon>Alkalibacter</taxon>
    </lineage>
</organism>
<protein>
    <recommendedName>
        <fullName evidence="5">Kynurenine formamidase</fullName>
        <ecNumber evidence="4">3.5.1.9</ecNumber>
    </recommendedName>
</protein>
<reference evidence="12 13" key="1">
    <citation type="submission" date="2016-11" db="EMBL/GenBank/DDBJ databases">
        <authorList>
            <person name="Jaros S."/>
            <person name="Januszkiewicz K."/>
            <person name="Wedrychowicz H."/>
        </authorList>
    </citation>
    <scope>NUCLEOTIDE SEQUENCE [LARGE SCALE GENOMIC DNA]</scope>
    <source>
        <strain evidence="12 13">DSM 14828</strain>
    </source>
</reference>
<dbReference type="AlphaFoldDB" id="A0A1M4SAC3"/>
<evidence type="ECO:0000256" key="8">
    <source>
        <dbReference type="ARBA" id="ARBA00022833"/>
    </source>
</evidence>
<dbReference type="FunFam" id="3.50.30.50:FF:000001">
    <property type="entry name" value="Kynurenine formamidase"/>
    <property type="match status" value="1"/>
</dbReference>
<dbReference type="InterPro" id="IPR037175">
    <property type="entry name" value="KFase_sf"/>
</dbReference>
<dbReference type="EC" id="3.5.1.9" evidence="4"/>
<comment type="catalytic activity">
    <reaction evidence="10">
        <text>N-formyl-L-kynurenine + H2O = L-kynurenine + formate + H(+)</text>
        <dbReference type="Rhea" id="RHEA:13009"/>
        <dbReference type="ChEBI" id="CHEBI:15377"/>
        <dbReference type="ChEBI" id="CHEBI:15378"/>
        <dbReference type="ChEBI" id="CHEBI:15740"/>
        <dbReference type="ChEBI" id="CHEBI:57959"/>
        <dbReference type="ChEBI" id="CHEBI:58629"/>
        <dbReference type="EC" id="3.5.1.9"/>
    </reaction>
</comment>
<proteinExistence type="predicted"/>
<evidence type="ECO:0000313" key="12">
    <source>
        <dbReference type="EMBL" id="SHE29132.1"/>
    </source>
</evidence>
<gene>
    <name evidence="12" type="ORF">SAMN02746064_00180</name>
</gene>
<keyword evidence="8" id="KW-0862">Zinc</keyword>
<evidence type="ECO:0000256" key="9">
    <source>
        <dbReference type="ARBA" id="ARBA00023079"/>
    </source>
</evidence>
<dbReference type="PANTHER" id="PTHR31118:SF12">
    <property type="entry name" value="CYCLASE-LIKE PROTEIN 2"/>
    <property type="match status" value="1"/>
</dbReference>
<evidence type="ECO:0000256" key="7">
    <source>
        <dbReference type="ARBA" id="ARBA00022801"/>
    </source>
</evidence>
<evidence type="ECO:0000256" key="1">
    <source>
        <dbReference type="ARBA" id="ARBA00001947"/>
    </source>
</evidence>
<comment type="pathway">
    <text evidence="11">Amino-acid degradation; L-tryptophan degradation via kynurenine pathway; L-kynurenine from L-tryptophan: step 2/2.</text>
</comment>
<keyword evidence="6" id="KW-0479">Metal-binding</keyword>
<evidence type="ECO:0000256" key="5">
    <source>
        <dbReference type="ARBA" id="ARBA00014889"/>
    </source>
</evidence>
<dbReference type="GO" id="GO:0004061">
    <property type="term" value="F:arylformamidase activity"/>
    <property type="evidence" value="ECO:0007669"/>
    <property type="project" value="UniProtKB-EC"/>
</dbReference>
<keyword evidence="13" id="KW-1185">Reference proteome</keyword>
<keyword evidence="9" id="KW-0823">Tryptophan catabolism</keyword>
<dbReference type="EMBL" id="FQTU01000001">
    <property type="protein sequence ID" value="SHE29132.1"/>
    <property type="molecule type" value="Genomic_DNA"/>
</dbReference>
<comment type="function">
    <text evidence="2">Catalyzes the hydrolysis of N-formyl-L-kynurenine to L-kynurenine, the second step in the kynurenine pathway of tryptophan degradation.</text>
</comment>
<dbReference type="Gene3D" id="3.50.30.50">
    <property type="entry name" value="Putative cyclase"/>
    <property type="match status" value="1"/>
</dbReference>
<evidence type="ECO:0000256" key="10">
    <source>
        <dbReference type="ARBA" id="ARBA00048496"/>
    </source>
</evidence>
<dbReference type="InterPro" id="IPR007325">
    <property type="entry name" value="KFase/CYL"/>
</dbReference>
<comment type="subunit">
    <text evidence="3">Homodimer.</text>
</comment>
<dbReference type="RefSeq" id="WP_073269180.1">
    <property type="nucleotide sequence ID" value="NZ_FQTU01000001.1"/>
</dbReference>
<evidence type="ECO:0000313" key="13">
    <source>
        <dbReference type="Proteomes" id="UP000184251"/>
    </source>
</evidence>
<dbReference type="STRING" id="1120975.SAMN02746064_00180"/>
<evidence type="ECO:0000256" key="6">
    <source>
        <dbReference type="ARBA" id="ARBA00022723"/>
    </source>
</evidence>
<name>A0A1M4SAC3_9FIRM</name>
<comment type="cofactor">
    <cofactor evidence="1">
        <name>Zn(2+)</name>
        <dbReference type="ChEBI" id="CHEBI:29105"/>
    </cofactor>
</comment>